<organism evidence="1 2">
    <name type="scientific">Mycoplana azooxidifex</name>
    <dbReference type="NCBI Taxonomy" id="1636188"/>
    <lineage>
        <taxon>Bacteria</taxon>
        <taxon>Pseudomonadati</taxon>
        <taxon>Pseudomonadota</taxon>
        <taxon>Alphaproteobacteria</taxon>
        <taxon>Hyphomicrobiales</taxon>
        <taxon>Rhizobiaceae</taxon>
        <taxon>Mycoplana</taxon>
    </lineage>
</organism>
<keyword evidence="2" id="KW-1185">Reference proteome</keyword>
<gene>
    <name evidence="1" type="ORF">GGQ64_004052</name>
</gene>
<evidence type="ECO:0000313" key="2">
    <source>
        <dbReference type="Proteomes" id="UP000574761"/>
    </source>
</evidence>
<comment type="caution">
    <text evidence="1">The sequence shown here is derived from an EMBL/GenBank/DDBJ whole genome shotgun (WGS) entry which is preliminary data.</text>
</comment>
<protein>
    <recommendedName>
        <fullName evidence="3">Pyridoxamine 5'-phosphate oxidase family protein</fullName>
    </recommendedName>
</protein>
<reference evidence="1 2" key="1">
    <citation type="submission" date="2020-08" db="EMBL/GenBank/DDBJ databases">
        <title>Genomic Encyclopedia of Type Strains, Phase IV (KMG-IV): sequencing the most valuable type-strain genomes for metagenomic binning, comparative biology and taxonomic classification.</title>
        <authorList>
            <person name="Goeker M."/>
        </authorList>
    </citation>
    <scope>NUCLEOTIDE SEQUENCE [LARGE SCALE GENOMIC DNA]</scope>
    <source>
        <strain evidence="1 2">DSM 100211</strain>
    </source>
</reference>
<dbReference type="Pfam" id="PF12900">
    <property type="entry name" value="Pyridox_ox_2"/>
    <property type="match status" value="1"/>
</dbReference>
<sequence>MTVHPQQPDPSHIYPVSDRNRLKRRHDRGSYDHASVHAILDASMLCHISYVIDGQPYCTPTLFWREGNRLYWHGSSASRMLRHLKAGTPACLTVAHLDGLVLARAGFNHSANYRSAMCFGTARIIDDPEEKAAALVAVVDRFYPGRSAGLRPITAQEIKATTVIGMEIEQASAKVRAKGVADDEEDYTLPIWAGVVPVTTVLGEVEPCPRLMDGVEVPVELGLYAAGNALDRSLTDAQRAYEEG</sequence>
<dbReference type="PANTHER" id="PTHR34071">
    <property type="entry name" value="5-NITROIMIDAZOLE ANTIBIOTICS RESISTANCE PROTEIN, NIMA-FAMILY-RELATED PROTEIN-RELATED"/>
    <property type="match status" value="1"/>
</dbReference>
<dbReference type="InterPro" id="IPR012349">
    <property type="entry name" value="Split_barrel_FMN-bd"/>
</dbReference>
<name>A0A7W6D9X9_9HYPH</name>
<dbReference type="AlphaFoldDB" id="A0A7W6D9X9"/>
<evidence type="ECO:0000313" key="1">
    <source>
        <dbReference type="EMBL" id="MBB3978817.1"/>
    </source>
</evidence>
<dbReference type="InterPro" id="IPR024747">
    <property type="entry name" value="Pyridox_Oxase-rel"/>
</dbReference>
<dbReference type="Gene3D" id="2.30.110.10">
    <property type="entry name" value="Electron Transport, Fmn-binding Protein, Chain A"/>
    <property type="match status" value="1"/>
</dbReference>
<dbReference type="SUPFAM" id="SSF50475">
    <property type="entry name" value="FMN-binding split barrel"/>
    <property type="match status" value="1"/>
</dbReference>
<proteinExistence type="predicted"/>
<dbReference type="Proteomes" id="UP000574761">
    <property type="component" value="Unassembled WGS sequence"/>
</dbReference>
<accession>A0A7W6D9X9</accession>
<dbReference type="RefSeq" id="WP_183807065.1">
    <property type="nucleotide sequence ID" value="NZ_JACIEE010000008.1"/>
</dbReference>
<dbReference type="PANTHER" id="PTHR34071:SF2">
    <property type="entry name" value="FLAVIN-NUCLEOTIDE-BINDING PROTEIN"/>
    <property type="match status" value="1"/>
</dbReference>
<evidence type="ECO:0008006" key="3">
    <source>
        <dbReference type="Google" id="ProtNLM"/>
    </source>
</evidence>
<dbReference type="EMBL" id="JACIEE010000008">
    <property type="protein sequence ID" value="MBB3978817.1"/>
    <property type="molecule type" value="Genomic_DNA"/>
</dbReference>